<dbReference type="GO" id="GO:0032040">
    <property type="term" value="C:small-subunit processome"/>
    <property type="evidence" value="ECO:0007669"/>
    <property type="project" value="UniProtKB-UniRule"/>
</dbReference>
<comment type="function">
    <text evidence="5">Involved in nucleolar processing of pre-18S ribosomal RNA.</text>
</comment>
<dbReference type="InterPro" id="IPR007144">
    <property type="entry name" value="SSU_processome_Utp11"/>
</dbReference>
<comment type="subunit">
    <text evidence="5">Component of the ribosomal small subunit (SSU) processome.</text>
</comment>
<dbReference type="AlphaFoldDB" id="C1MSJ3"/>
<organism evidence="8">
    <name type="scientific">Micromonas pusilla (strain CCMP1545)</name>
    <name type="common">Picoplanktonic green alga</name>
    <dbReference type="NCBI Taxonomy" id="564608"/>
    <lineage>
        <taxon>Eukaryota</taxon>
        <taxon>Viridiplantae</taxon>
        <taxon>Chlorophyta</taxon>
        <taxon>Mamiellophyceae</taxon>
        <taxon>Mamiellales</taxon>
        <taxon>Mamiellaceae</taxon>
        <taxon>Micromonas</taxon>
    </lineage>
</organism>
<gene>
    <name evidence="7" type="ORF">MICPUCDRAFT_17462</name>
</gene>
<dbReference type="PANTHER" id="PTHR12838">
    <property type="entry name" value="U3 SMALL NUCLEOLAR RNA-ASSOCIATED PROTEIN 11"/>
    <property type="match status" value="1"/>
</dbReference>
<dbReference type="eggNOG" id="KOG3237">
    <property type="taxonomic scope" value="Eukaryota"/>
</dbReference>
<dbReference type="GeneID" id="9684130"/>
<dbReference type="GO" id="GO:0006364">
    <property type="term" value="P:rRNA processing"/>
    <property type="evidence" value="ECO:0007669"/>
    <property type="project" value="UniProtKB-UniRule"/>
</dbReference>
<dbReference type="Proteomes" id="UP000001876">
    <property type="component" value="Unassembled WGS sequence"/>
</dbReference>
<keyword evidence="4 5" id="KW-0539">Nucleus</keyword>
<accession>C1MSJ3</accession>
<dbReference type="OMA" id="DQLFKAE"/>
<dbReference type="RefSeq" id="XP_003058691.1">
    <property type="nucleotide sequence ID" value="XM_003058645.1"/>
</dbReference>
<keyword evidence="3 5" id="KW-0698">rRNA processing</keyword>
<dbReference type="KEGG" id="mpp:MICPUCDRAFT_17462"/>
<dbReference type="PANTHER" id="PTHR12838:SF0">
    <property type="entry name" value="U3 SMALL NUCLEOLAR RNA-ASSOCIATED PROTEIN 11-RELATED"/>
    <property type="match status" value="1"/>
</dbReference>
<evidence type="ECO:0000313" key="8">
    <source>
        <dbReference type="Proteomes" id="UP000001876"/>
    </source>
</evidence>
<dbReference type="OrthoDB" id="495000at2759"/>
<evidence type="ECO:0000313" key="7">
    <source>
        <dbReference type="EMBL" id="EEH57146.1"/>
    </source>
</evidence>
<protein>
    <recommendedName>
        <fullName evidence="5">U3 small nucleolar RNA-associated protein 11</fullName>
        <shortName evidence="5">U3 snoRNA-associated protein 11</shortName>
    </recommendedName>
</protein>
<comment type="similarity">
    <text evidence="2 5">Belongs to the UTP11 family.</text>
</comment>
<feature type="region of interest" description="Disordered" evidence="6">
    <location>
        <begin position="189"/>
        <end position="224"/>
    </location>
</feature>
<feature type="region of interest" description="Disordered" evidence="6">
    <location>
        <begin position="1"/>
        <end position="24"/>
    </location>
</feature>
<feature type="region of interest" description="Disordered" evidence="6">
    <location>
        <begin position="128"/>
        <end position="166"/>
    </location>
</feature>
<evidence type="ECO:0000256" key="4">
    <source>
        <dbReference type="ARBA" id="ARBA00023242"/>
    </source>
</evidence>
<evidence type="ECO:0000256" key="1">
    <source>
        <dbReference type="ARBA" id="ARBA00004604"/>
    </source>
</evidence>
<evidence type="ECO:0000256" key="3">
    <source>
        <dbReference type="ARBA" id="ARBA00022552"/>
    </source>
</evidence>
<comment type="subcellular location">
    <subcellularLocation>
        <location evidence="1 5">Nucleus</location>
        <location evidence="1 5">Nucleolus</location>
    </subcellularLocation>
</comment>
<keyword evidence="8" id="KW-1185">Reference proteome</keyword>
<reference evidence="7 8" key="1">
    <citation type="journal article" date="2009" name="Science">
        <title>Green evolution and dynamic adaptations revealed by genomes of the marine picoeukaryotes Micromonas.</title>
        <authorList>
            <person name="Worden A.Z."/>
            <person name="Lee J.H."/>
            <person name="Mock T."/>
            <person name="Rouze P."/>
            <person name="Simmons M.P."/>
            <person name="Aerts A.L."/>
            <person name="Allen A.E."/>
            <person name="Cuvelier M.L."/>
            <person name="Derelle E."/>
            <person name="Everett M.V."/>
            <person name="Foulon E."/>
            <person name="Grimwood J."/>
            <person name="Gundlach H."/>
            <person name="Henrissat B."/>
            <person name="Napoli C."/>
            <person name="McDonald S.M."/>
            <person name="Parker M.S."/>
            <person name="Rombauts S."/>
            <person name="Salamov A."/>
            <person name="Von Dassow P."/>
            <person name="Badger J.H."/>
            <person name="Coutinho P.M."/>
            <person name="Demir E."/>
            <person name="Dubchak I."/>
            <person name="Gentemann C."/>
            <person name="Eikrem W."/>
            <person name="Gready J.E."/>
            <person name="John U."/>
            <person name="Lanier W."/>
            <person name="Lindquist E.A."/>
            <person name="Lucas S."/>
            <person name="Mayer K.F."/>
            <person name="Moreau H."/>
            <person name="Not F."/>
            <person name="Otillar R."/>
            <person name="Panaud O."/>
            <person name="Pangilinan J."/>
            <person name="Paulsen I."/>
            <person name="Piegu B."/>
            <person name="Poliakov A."/>
            <person name="Robbens S."/>
            <person name="Schmutz J."/>
            <person name="Toulza E."/>
            <person name="Wyss T."/>
            <person name="Zelensky A."/>
            <person name="Zhou K."/>
            <person name="Armbrust E.V."/>
            <person name="Bhattacharya D."/>
            <person name="Goodenough U.W."/>
            <person name="Van de Peer Y."/>
            <person name="Grigoriev I.V."/>
        </authorList>
    </citation>
    <scope>NUCLEOTIDE SEQUENCE [LARGE SCALE GENOMIC DNA]</scope>
    <source>
        <strain evidence="7 8">CCMP1545</strain>
    </source>
</reference>
<proteinExistence type="inferred from homology"/>
<dbReference type="STRING" id="564608.C1MSJ3"/>
<name>C1MSJ3_MICPC</name>
<sequence length="242" mass="27883">MSSLRNAVKRKTHKERSQPAARARLGLLEKKKDYVLRARDFHKKEDAIKVLKTKAAYRNPDEFYFGMEKQRTKDGVHQARGDESNKYTAEELRLMKTQDVKYVGLKASMEAKKAEKLRATLHLVGADGLAEEDESDDEMTRGGGAGDDDDAASAETKELDPRLKKRLEKKRRVAYQLLKERESRAAKLKMMTSEMAYQKEVQSARGHKRKIKREKDEEDALPGLAHLKKAPAQFKWKRKRLK</sequence>
<dbReference type="PIRSF" id="PIRSF015952">
    <property type="entry name" value="U3snoRNP11"/>
    <property type="match status" value="1"/>
</dbReference>
<evidence type="ECO:0000256" key="2">
    <source>
        <dbReference type="ARBA" id="ARBA00008105"/>
    </source>
</evidence>
<evidence type="ECO:0000256" key="5">
    <source>
        <dbReference type="PIRNR" id="PIRNR015952"/>
    </source>
</evidence>
<evidence type="ECO:0000256" key="6">
    <source>
        <dbReference type="SAM" id="MobiDB-lite"/>
    </source>
</evidence>
<dbReference type="Pfam" id="PF03998">
    <property type="entry name" value="Utp11"/>
    <property type="match status" value="1"/>
</dbReference>
<dbReference type="EMBL" id="GG663739">
    <property type="protein sequence ID" value="EEH57146.1"/>
    <property type="molecule type" value="Genomic_DNA"/>
</dbReference>